<name>A0A174CWD3_9FIRM</name>
<keyword evidence="2" id="KW-0812">Transmembrane</keyword>
<feature type="coiled-coil region" evidence="1">
    <location>
        <begin position="173"/>
        <end position="232"/>
    </location>
</feature>
<feature type="transmembrane region" description="Helical" evidence="2">
    <location>
        <begin position="274"/>
        <end position="294"/>
    </location>
</feature>
<dbReference type="Proteomes" id="UP000095544">
    <property type="component" value="Unassembled WGS sequence"/>
</dbReference>
<accession>A0A174CWD3</accession>
<protein>
    <submittedName>
        <fullName evidence="4">Chromosome segregation protein</fullName>
    </submittedName>
</protein>
<keyword evidence="2" id="KW-1133">Transmembrane helix</keyword>
<gene>
    <name evidence="4" type="ORF">ERS852491_01445</name>
</gene>
<feature type="transmembrane region" description="Helical" evidence="2">
    <location>
        <begin position="306"/>
        <end position="330"/>
    </location>
</feature>
<dbReference type="STRING" id="39482.ERS852491_01445"/>
<evidence type="ECO:0000256" key="1">
    <source>
        <dbReference type="SAM" id="Coils"/>
    </source>
</evidence>
<proteinExistence type="predicted"/>
<dbReference type="EMBL" id="CYZU01000010">
    <property type="protein sequence ID" value="CUO16128.1"/>
    <property type="molecule type" value="Genomic_DNA"/>
</dbReference>
<evidence type="ECO:0000313" key="5">
    <source>
        <dbReference type="Proteomes" id="UP000095544"/>
    </source>
</evidence>
<dbReference type="PANTHER" id="PTHR41259:SF1">
    <property type="entry name" value="DOUBLE-STRAND BREAK REPAIR RAD50 ATPASE, PUTATIVE-RELATED"/>
    <property type="match status" value="1"/>
</dbReference>
<dbReference type="RefSeq" id="WP_055152274.1">
    <property type="nucleotide sequence ID" value="NZ_CAXVKP010000007.1"/>
</dbReference>
<sequence>MVIKELYLENFGKFSDKHFYIEEGIHVFYGENEYGKSTVYAFIKAMLFGMERGRGRAAQNDGFSRYEPWVNPNYYAGSMRFSIAGKNFFLERKFDRYTKSAGLVCEDDGEELSVDDGDLDMLLGKMTAESFENTAAVGQLSAKPGQGLAEELKNYAANYYETGSSTVDLGGALETLRRRRKAAEQEIRSLREMQETKKDTIRQECQYVSEDAGKLQRELEENQKILKSLLDENAEDYEGRGHLRKEHLPADSLETISFTEDEAENHEADQYKNLIAVGGLGIAAGGLGRLWSVLAGSGEVFAGGGAISVLSWIFLAAGLLLLCTGAVKYGKYRVQSSKRRNAGQRVVTRQEYTENDYEKKRQIEENRQKLEWENQRIKAQWKEKQVRFQNLQEQLAELEMPDKRIKNLQNWGAALLLAEEKMIQASRNMTQGFGNILNQKASKILEQITGGRYTKLLADENLNLTLFEGGRRIPVERVSRGTIEQVYFALRMAAVDMLYEEPLPVIFDDAFACYDEKRLKSTLKWLSEQQRQVIIFTCQKREQEIVKQF</sequence>
<dbReference type="OrthoDB" id="9764467at2"/>
<feature type="domain" description="YhaN AAA" evidence="3">
    <location>
        <begin position="1"/>
        <end position="199"/>
    </location>
</feature>
<evidence type="ECO:0000313" key="4">
    <source>
        <dbReference type="EMBL" id="CUO16128.1"/>
    </source>
</evidence>
<keyword evidence="2" id="KW-0472">Membrane</keyword>
<evidence type="ECO:0000259" key="3">
    <source>
        <dbReference type="Pfam" id="PF13514"/>
    </source>
</evidence>
<dbReference type="AlphaFoldDB" id="A0A174CWD3"/>
<dbReference type="Gene3D" id="3.40.50.300">
    <property type="entry name" value="P-loop containing nucleotide triphosphate hydrolases"/>
    <property type="match status" value="2"/>
</dbReference>
<dbReference type="Pfam" id="PF13514">
    <property type="entry name" value="AAA_27"/>
    <property type="match status" value="1"/>
</dbReference>
<dbReference type="PANTHER" id="PTHR41259">
    <property type="entry name" value="DOUBLE-STRAND BREAK REPAIR RAD50 ATPASE, PUTATIVE-RELATED"/>
    <property type="match status" value="1"/>
</dbReference>
<dbReference type="InterPro" id="IPR038734">
    <property type="entry name" value="YhaN_AAA"/>
</dbReference>
<dbReference type="SUPFAM" id="SSF52540">
    <property type="entry name" value="P-loop containing nucleoside triphosphate hydrolases"/>
    <property type="match status" value="1"/>
</dbReference>
<evidence type="ECO:0000256" key="2">
    <source>
        <dbReference type="SAM" id="Phobius"/>
    </source>
</evidence>
<reference evidence="4 5" key="1">
    <citation type="submission" date="2015-09" db="EMBL/GenBank/DDBJ databases">
        <authorList>
            <consortium name="Pathogen Informatics"/>
        </authorList>
    </citation>
    <scope>NUCLEOTIDE SEQUENCE [LARGE SCALE GENOMIC DNA]</scope>
    <source>
        <strain evidence="4 5">2789STDY5834876</strain>
    </source>
</reference>
<dbReference type="InterPro" id="IPR027417">
    <property type="entry name" value="P-loop_NTPase"/>
</dbReference>
<organism evidence="4 5">
    <name type="scientific">Faecalicatena contorta</name>
    <dbReference type="NCBI Taxonomy" id="39482"/>
    <lineage>
        <taxon>Bacteria</taxon>
        <taxon>Bacillati</taxon>
        <taxon>Bacillota</taxon>
        <taxon>Clostridia</taxon>
        <taxon>Lachnospirales</taxon>
        <taxon>Lachnospiraceae</taxon>
        <taxon>Faecalicatena</taxon>
    </lineage>
</organism>
<keyword evidence="1" id="KW-0175">Coiled coil</keyword>